<evidence type="ECO:0000256" key="5">
    <source>
        <dbReference type="SAM" id="SignalP"/>
    </source>
</evidence>
<feature type="signal peptide" evidence="5">
    <location>
        <begin position="1"/>
        <end position="32"/>
    </location>
</feature>
<reference evidence="7" key="1">
    <citation type="submission" date="2016-10" db="EMBL/GenBank/DDBJ databases">
        <authorList>
            <person name="Varghese N."/>
            <person name="Submissions S."/>
        </authorList>
    </citation>
    <scope>NUCLEOTIDE SEQUENCE [LARGE SCALE GENOMIC DNA]</scope>
    <source>
        <strain evidence="7">CGMCC 1.12041</strain>
    </source>
</reference>
<dbReference type="Proteomes" id="UP000198639">
    <property type="component" value="Unassembled WGS sequence"/>
</dbReference>
<dbReference type="InterPro" id="IPR051801">
    <property type="entry name" value="GH28_Enzymes"/>
</dbReference>
<sequence length="610" mass="65720">MTTRHPNPQRRSLLRAASASVAGLAVGPQALAAGATASTAIEQAWARAQGIMDQFKKPLVFRKQDFLVTAYGAEPCKAIMVEGFVAHHELGQVSTPAPGAKDCYAAIAAAIAACSAAGGGRVVIPAGSWLVKGPIVLKSNVNVHLAKGAHVYFSNDPDDFAKYGEFDCGASGKLVISRWQANDCLNYSPMVYAYNQTNIALTGEDWTSILDGQGGVPQANGDTWWDWKGKRKAGPNQHQAQTVVNPRTPASIKDIVPGLTPAQVALLEGTSDRWRTDEVFLPTLSEAGVPVAKRIFGRGHYLRPCMVEFISCTDVLMQGYQINQAPFWLHHPVNCNKVEFRNVHLDSMGPNSDGFDPEACNTVLVDGCTFNSGDDCIAIKAGKNRDTQYGPTQNVVIQNCIMNSGHGGVTLGSEMSGGIQHVYAQNIEFRNANWATDPLNTAIRMKTNMNRGGFLRHFYVRNVTMPNGVNLKPQFYKPLPGSPIPQKSVGSSAGAVVTIDCDYDPNADNVRTRPPAVENIHISGVKVGNVATKDGPRSCYQAILLLGPVAFDYNGPQPAEIFPIRDVTITDCDFGTPVNAAQPWYLYNVRNVKLSNVTIAGKVHNATLSA</sequence>
<dbReference type="EMBL" id="FOLD01000022">
    <property type="protein sequence ID" value="SFD32463.1"/>
    <property type="molecule type" value="Genomic_DNA"/>
</dbReference>
<keyword evidence="3 4" id="KW-0326">Glycosidase</keyword>
<dbReference type="GO" id="GO:0005975">
    <property type="term" value="P:carbohydrate metabolic process"/>
    <property type="evidence" value="ECO:0007669"/>
    <property type="project" value="InterPro"/>
</dbReference>
<evidence type="ECO:0000256" key="2">
    <source>
        <dbReference type="ARBA" id="ARBA00022801"/>
    </source>
</evidence>
<evidence type="ECO:0000256" key="1">
    <source>
        <dbReference type="ARBA" id="ARBA00008834"/>
    </source>
</evidence>
<comment type="similarity">
    <text evidence="1 4">Belongs to the glycosyl hydrolase 28 family.</text>
</comment>
<dbReference type="AlphaFoldDB" id="A0A1I1RLB7"/>
<organism evidence="6 7">
    <name type="scientific">Massilia yuzhufengensis</name>
    <dbReference type="NCBI Taxonomy" id="1164594"/>
    <lineage>
        <taxon>Bacteria</taxon>
        <taxon>Pseudomonadati</taxon>
        <taxon>Pseudomonadota</taxon>
        <taxon>Betaproteobacteria</taxon>
        <taxon>Burkholderiales</taxon>
        <taxon>Oxalobacteraceae</taxon>
        <taxon>Telluria group</taxon>
        <taxon>Massilia</taxon>
    </lineage>
</organism>
<evidence type="ECO:0000313" key="6">
    <source>
        <dbReference type="EMBL" id="SFD32463.1"/>
    </source>
</evidence>
<keyword evidence="5" id="KW-0732">Signal</keyword>
<dbReference type="InterPro" id="IPR000743">
    <property type="entry name" value="Glyco_hydro_28"/>
</dbReference>
<dbReference type="Pfam" id="PF00295">
    <property type="entry name" value="Glyco_hydro_28"/>
    <property type="match status" value="1"/>
</dbReference>
<dbReference type="PANTHER" id="PTHR31339:SF86">
    <property type="entry name" value="PECTATE LYASE SUPERFAMILY PROTEIN DOMAIN-CONTAINING PROTEIN"/>
    <property type="match status" value="1"/>
</dbReference>
<proteinExistence type="inferred from homology"/>
<dbReference type="InterPro" id="IPR011050">
    <property type="entry name" value="Pectin_lyase_fold/virulence"/>
</dbReference>
<keyword evidence="7" id="KW-1185">Reference proteome</keyword>
<dbReference type="OrthoDB" id="9795222at2"/>
<accession>A0A1I1RLB7</accession>
<dbReference type="PANTHER" id="PTHR31339">
    <property type="entry name" value="PECTIN LYASE-RELATED"/>
    <property type="match status" value="1"/>
</dbReference>
<dbReference type="STRING" id="1164594.SAMN05216204_12221"/>
<evidence type="ECO:0000313" key="7">
    <source>
        <dbReference type="Proteomes" id="UP000198639"/>
    </source>
</evidence>
<evidence type="ECO:0000256" key="4">
    <source>
        <dbReference type="RuleBase" id="RU361169"/>
    </source>
</evidence>
<evidence type="ECO:0000256" key="3">
    <source>
        <dbReference type="ARBA" id="ARBA00023295"/>
    </source>
</evidence>
<dbReference type="PROSITE" id="PS00502">
    <property type="entry name" value="POLYGALACTURONASE"/>
    <property type="match status" value="1"/>
</dbReference>
<dbReference type="InterPro" id="IPR006311">
    <property type="entry name" value="TAT_signal"/>
</dbReference>
<dbReference type="RefSeq" id="WP_091875775.1">
    <property type="nucleotide sequence ID" value="NZ_FOLD01000022.1"/>
</dbReference>
<dbReference type="SUPFAM" id="SSF51126">
    <property type="entry name" value="Pectin lyase-like"/>
    <property type="match status" value="1"/>
</dbReference>
<protein>
    <submittedName>
        <fullName evidence="6">Polygalacturonase</fullName>
    </submittedName>
</protein>
<name>A0A1I1RLB7_9BURK</name>
<gene>
    <name evidence="6" type="ORF">SAMN05216204_12221</name>
</gene>
<dbReference type="InterPro" id="IPR012334">
    <property type="entry name" value="Pectin_lyas_fold"/>
</dbReference>
<dbReference type="GO" id="GO:0004650">
    <property type="term" value="F:polygalacturonase activity"/>
    <property type="evidence" value="ECO:0007669"/>
    <property type="project" value="InterPro"/>
</dbReference>
<keyword evidence="2 4" id="KW-0378">Hydrolase</keyword>
<dbReference type="Gene3D" id="2.160.20.10">
    <property type="entry name" value="Single-stranded right-handed beta-helix, Pectin lyase-like"/>
    <property type="match status" value="1"/>
</dbReference>
<feature type="chain" id="PRO_5011469609" evidence="5">
    <location>
        <begin position="33"/>
        <end position="610"/>
    </location>
</feature>
<dbReference type="PROSITE" id="PS51318">
    <property type="entry name" value="TAT"/>
    <property type="match status" value="1"/>
</dbReference>